<feature type="transmembrane region" description="Helical" evidence="1">
    <location>
        <begin position="5"/>
        <end position="25"/>
    </location>
</feature>
<accession>A0ABT2RQG9</accession>
<keyword evidence="3" id="KW-1185">Reference proteome</keyword>
<dbReference type="Proteomes" id="UP001652431">
    <property type="component" value="Unassembled WGS sequence"/>
</dbReference>
<keyword evidence="1" id="KW-1133">Transmembrane helix</keyword>
<proteinExistence type="predicted"/>
<evidence type="ECO:0000313" key="3">
    <source>
        <dbReference type="Proteomes" id="UP001652431"/>
    </source>
</evidence>
<protein>
    <recommendedName>
        <fullName evidence="4">DUF4340 domain-containing protein</fullName>
    </recommendedName>
</protein>
<dbReference type="RefSeq" id="WP_158371330.1">
    <property type="nucleotide sequence ID" value="NZ_JAOQJU010000022.1"/>
</dbReference>
<gene>
    <name evidence="2" type="ORF">OCV99_13775</name>
</gene>
<keyword evidence="1" id="KW-0472">Membrane</keyword>
<evidence type="ECO:0000313" key="2">
    <source>
        <dbReference type="EMBL" id="MCU6687586.1"/>
    </source>
</evidence>
<dbReference type="EMBL" id="JAOQJU010000022">
    <property type="protein sequence ID" value="MCU6687586.1"/>
    <property type="molecule type" value="Genomic_DNA"/>
</dbReference>
<sequence length="810" mass="91035">MKKQWINIGVLTGVFIAAVIVFSYLTNRGNDNMTADLGTATLPTISFSCDGYDVNPLTGYKQEMDIATMRDSVTPVTANQLVMNIDAYNRDILSVSYRVCSLDGQQMLYENIMEDVKAQMTLPIEEGILTEERMLVVELEVESEEVYYYTRIKDPSECNLTSCMDYIYNFHENALSKAENSGISDAIEPSGEGDNTTFQHVTIHSDYDHVTWGDLEPKISGEERWYVMETNASYTSVKLEYEVLCSGEENQTDRYRVKEFFRVRMAADHIYLLNYDRKMEQIFNGSQKVLSEKGLLLGIASYDVPYMVNDDGTIVSFVQANELWNYNQEKDELSLLFSFMDAENMDVRNMTDTHEIKILAVEGNGNTTFAVYGYMNRGAHEGEVGAAVYYYNSSKNSIEEKVFVPSTKSAAIAADELERLVYYSTQKNMFYMLVGGTLYEIDLEKDRREELASGLTEGQYAVSDDGSMVAYQTDGNEDEATEITVKNLEDGAEYNISCAENECIKPLDFIYSDFVVGTARKDDAGTTIAGEQVLPMYKIEIRSAENEIIKTYESDNSYVQSVEVEDGMLTLRRVSKNGTVYSGMNAEYITNNEDKEKSNISLESYSTELKETQMRLTFADGIQDQMPKVLKPKQVLFEQADVEEFDSFQQTEGYYVYAYGELQGIYETAGDAIAEADRQSGVAVDTSLRYIYERGNRDTQYSMEGKDETISAMLQQLQSGKRPAEVISEISGNKGMDLTGCTTEELLYLISRGCLIIGMTDSQNSVILTGYTDETVNYIEAGTGVTGTVTYEQMDQMLSGSGGILEGYLE</sequence>
<evidence type="ECO:0000256" key="1">
    <source>
        <dbReference type="SAM" id="Phobius"/>
    </source>
</evidence>
<comment type="caution">
    <text evidence="2">The sequence shown here is derived from an EMBL/GenBank/DDBJ whole genome shotgun (WGS) entry which is preliminary data.</text>
</comment>
<reference evidence="2 3" key="1">
    <citation type="journal article" date="2021" name="ISME Commun">
        <title>Automated analysis of genomic sequences facilitates high-throughput and comprehensive description of bacteria.</title>
        <authorList>
            <person name="Hitch T.C.A."/>
        </authorList>
    </citation>
    <scope>NUCLEOTIDE SEQUENCE [LARGE SCALE GENOMIC DNA]</scope>
    <source>
        <strain evidence="2 3">Sanger_03</strain>
    </source>
</reference>
<organism evidence="2 3">
    <name type="scientific">Dorea acetigenes</name>
    <dbReference type="NCBI Taxonomy" id="2981787"/>
    <lineage>
        <taxon>Bacteria</taxon>
        <taxon>Bacillati</taxon>
        <taxon>Bacillota</taxon>
        <taxon>Clostridia</taxon>
        <taxon>Lachnospirales</taxon>
        <taxon>Lachnospiraceae</taxon>
        <taxon>Dorea</taxon>
    </lineage>
</organism>
<keyword evidence="1" id="KW-0812">Transmembrane</keyword>
<dbReference type="SUPFAM" id="SSF69304">
    <property type="entry name" value="Tricorn protease N-terminal domain"/>
    <property type="match status" value="1"/>
</dbReference>
<name>A0ABT2RQG9_9FIRM</name>
<evidence type="ECO:0008006" key="4">
    <source>
        <dbReference type="Google" id="ProtNLM"/>
    </source>
</evidence>